<gene>
    <name evidence="3" type="ORF">H8708_06040</name>
</gene>
<comment type="caution">
    <text evidence="3">The sequence shown here is derived from an EMBL/GenBank/DDBJ whole genome shotgun (WGS) entry which is preliminary data.</text>
</comment>
<feature type="coiled-coil region" evidence="1">
    <location>
        <begin position="63"/>
        <end position="97"/>
    </location>
</feature>
<keyword evidence="1" id="KW-0175">Coiled coil</keyword>
<name>A0ABR7NRQ3_9FIRM</name>
<dbReference type="PANTHER" id="PTHR32309">
    <property type="entry name" value="TYROSINE-PROTEIN KINASE"/>
    <property type="match status" value="1"/>
</dbReference>
<keyword evidence="2" id="KW-0812">Transmembrane</keyword>
<evidence type="ECO:0000313" key="3">
    <source>
        <dbReference type="EMBL" id="MBC8598795.1"/>
    </source>
</evidence>
<evidence type="ECO:0000256" key="1">
    <source>
        <dbReference type="SAM" id="Coils"/>
    </source>
</evidence>
<dbReference type="PANTHER" id="PTHR32309:SF31">
    <property type="entry name" value="CAPSULAR EXOPOLYSACCHARIDE FAMILY"/>
    <property type="match status" value="1"/>
</dbReference>
<dbReference type="Proteomes" id="UP000647491">
    <property type="component" value="Unassembled WGS sequence"/>
</dbReference>
<feature type="transmembrane region" description="Helical" evidence="2">
    <location>
        <begin position="290"/>
        <end position="312"/>
    </location>
</feature>
<evidence type="ECO:0000256" key="2">
    <source>
        <dbReference type="SAM" id="Phobius"/>
    </source>
</evidence>
<organism evidence="3 4">
    <name type="scientific">Enterocloster hominis</name>
    <name type="common">ex Liu et al. 2021</name>
    <dbReference type="NCBI Taxonomy" id="2763663"/>
    <lineage>
        <taxon>Bacteria</taxon>
        <taxon>Bacillati</taxon>
        <taxon>Bacillota</taxon>
        <taxon>Clostridia</taxon>
        <taxon>Lachnospirales</taxon>
        <taxon>Lachnospiraceae</taxon>
        <taxon>Enterocloster</taxon>
    </lineage>
</organism>
<sequence>MDNNSTYEQYEQEIDLKDLMFAVLHKWRPVILVAVVLALVLGGAKGAMTYRQQNDPEVSKETREKYQEELDLYEKNKETAEREIENLKTDIANQQEYLDKSIWINMSPYDVCESRIDMYVTTGYEIMPGMVYQNQDYTDTILQAYQGLLTSSAVMEDVAKSVGTEPRYLKELVNVTIGTNGGQLNHLLTINVKHKTKSDAKKVMDEMLDHMNELHGQVVASIGEHTVNTVNSSVSAMVDLTLADTQRAETERLTSLNNSLEEKQKTLDELEEPKEAASSAMAALKSGIKYAVLGGVLGGFMVVFFICVAFLMSDKLYSAKELKNRYRIKILGTMPIRRKKPIGKIDAWLNRMEGRAVEGNADTGYGLITANIRNYAENMKTILVTGTADEAVLSEVTDRLAAGLAGIHVMAGGNMLQDAETLKKLPECDGVVLVEQCMDAKYSTVAMEIERVTDLQKSVIGCVVFE</sequence>
<keyword evidence="2" id="KW-0472">Membrane</keyword>
<keyword evidence="4" id="KW-1185">Reference proteome</keyword>
<keyword evidence="2" id="KW-1133">Transmembrane helix</keyword>
<evidence type="ECO:0000313" key="4">
    <source>
        <dbReference type="Proteomes" id="UP000647491"/>
    </source>
</evidence>
<reference evidence="3 4" key="1">
    <citation type="submission" date="2020-08" db="EMBL/GenBank/DDBJ databases">
        <title>Genome public.</title>
        <authorList>
            <person name="Liu C."/>
            <person name="Sun Q."/>
        </authorList>
    </citation>
    <scope>NUCLEOTIDE SEQUENCE [LARGE SCALE GENOMIC DNA]</scope>
    <source>
        <strain evidence="3 4">BX10</strain>
    </source>
</reference>
<feature type="coiled-coil region" evidence="1">
    <location>
        <begin position="243"/>
        <end position="273"/>
    </location>
</feature>
<dbReference type="RefSeq" id="WP_262427288.1">
    <property type="nucleotide sequence ID" value="NZ_JACRTJ010000014.1"/>
</dbReference>
<accession>A0ABR7NRQ3</accession>
<proteinExistence type="predicted"/>
<dbReference type="InterPro" id="IPR050445">
    <property type="entry name" value="Bact_polysacc_biosynth/exp"/>
</dbReference>
<feature type="transmembrane region" description="Helical" evidence="2">
    <location>
        <begin position="27"/>
        <end position="44"/>
    </location>
</feature>
<dbReference type="EMBL" id="JACRTJ010000014">
    <property type="protein sequence ID" value="MBC8598795.1"/>
    <property type="molecule type" value="Genomic_DNA"/>
</dbReference>
<protein>
    <submittedName>
        <fullName evidence="3">Chain-length determining protein</fullName>
    </submittedName>
</protein>